<proteinExistence type="predicted"/>
<dbReference type="Gene3D" id="1.25.40.20">
    <property type="entry name" value="Ankyrin repeat-containing domain"/>
    <property type="match status" value="1"/>
</dbReference>
<evidence type="ECO:0000313" key="2">
    <source>
        <dbReference type="EMBL" id="CAI9972396.1"/>
    </source>
</evidence>
<dbReference type="PANTHER" id="PTHR24120">
    <property type="entry name" value="GH07239P"/>
    <property type="match status" value="1"/>
</dbReference>
<evidence type="ECO:0000313" key="3">
    <source>
        <dbReference type="EMBL" id="CAL6083805.1"/>
    </source>
</evidence>
<dbReference type="InterPro" id="IPR036770">
    <property type="entry name" value="Ankyrin_rpt-contain_sf"/>
</dbReference>
<keyword evidence="4" id="KW-1185">Reference proteome</keyword>
<feature type="region of interest" description="Disordered" evidence="1">
    <location>
        <begin position="327"/>
        <end position="353"/>
    </location>
</feature>
<organism evidence="2">
    <name type="scientific">Hexamita inflata</name>
    <dbReference type="NCBI Taxonomy" id="28002"/>
    <lineage>
        <taxon>Eukaryota</taxon>
        <taxon>Metamonada</taxon>
        <taxon>Diplomonadida</taxon>
        <taxon>Hexamitidae</taxon>
        <taxon>Hexamitinae</taxon>
        <taxon>Hexamita</taxon>
    </lineage>
</organism>
<accession>A0AA86RE42</accession>
<dbReference type="Pfam" id="PF12796">
    <property type="entry name" value="Ank_2"/>
    <property type="match status" value="1"/>
</dbReference>
<dbReference type="Proteomes" id="UP001642409">
    <property type="component" value="Unassembled WGS sequence"/>
</dbReference>
<reference evidence="3 4" key="2">
    <citation type="submission" date="2024-07" db="EMBL/GenBank/DDBJ databases">
        <authorList>
            <person name="Akdeniz Z."/>
        </authorList>
    </citation>
    <scope>NUCLEOTIDE SEQUENCE [LARGE SCALE GENOMIC DNA]</scope>
</reference>
<dbReference type="SUPFAM" id="SSF48403">
    <property type="entry name" value="Ankyrin repeat"/>
    <property type="match status" value="1"/>
</dbReference>
<gene>
    <name evidence="2" type="ORF">HINF_LOCUS60041</name>
    <name evidence="3" type="ORF">HINF_LOCUS61902</name>
</gene>
<sequence length="466" mass="53014">MELEAAIALNDERCINQYLFDFQRQVMPNLTTGLMYCAVYNRSGLFKYFKHQLFQKSKQKWTAFMFAAEYNSIQMLNLLRKEANFQDVSGFSALMRASIRGNIESVQFIVKNATEIGLKLTRNANGYRIGMNALALAAAHNQADIVKLLTPFEIFQLEKTIIEQIYALNQNENLCNFLLSSLKDHHKKSGTVRQTQYYELQIVNIAKKYIINDEPEIVMQTVNKSLTNNQIVNQTVTQANNVNQTDNNQALNDALSINLPPISPDQNAKEVVSTPNFIYTQERKKELLRSSQNGKQLNSERHKAKSEIQQQIEFLNSKFTSEIAKLHPNIKPDLSPDILRSRSQQSDDISKSENNRIQHLQATKNMKSPKPNIIKSSIQTSSGQSNSQLQSLTSILQSQECQTTDFTHYLLDSTTQTQQVEVTEQEAQTEEQILQLENSRSNKICKVIVGVAVWVAALNMIILSLK</sequence>
<evidence type="ECO:0000256" key="1">
    <source>
        <dbReference type="SAM" id="MobiDB-lite"/>
    </source>
</evidence>
<comment type="caution">
    <text evidence="2">The sequence shown here is derived from an EMBL/GenBank/DDBJ whole genome shotgun (WGS) entry which is preliminary data.</text>
</comment>
<dbReference type="InterPro" id="IPR002110">
    <property type="entry name" value="Ankyrin_rpt"/>
</dbReference>
<dbReference type="EMBL" id="CAXDID020000374">
    <property type="protein sequence ID" value="CAL6083805.1"/>
    <property type="molecule type" value="Genomic_DNA"/>
</dbReference>
<dbReference type="SMART" id="SM00248">
    <property type="entry name" value="ANK"/>
    <property type="match status" value="3"/>
</dbReference>
<protein>
    <submittedName>
        <fullName evidence="2">Ankyrin repeat-containing protein</fullName>
    </submittedName>
    <submittedName>
        <fullName evidence="3">Ankyrin_repeat-containing protein</fullName>
    </submittedName>
</protein>
<dbReference type="AlphaFoldDB" id="A0AA86RE42"/>
<dbReference type="PANTHER" id="PTHR24120:SF4">
    <property type="entry name" value="GH07239P"/>
    <property type="match status" value="1"/>
</dbReference>
<evidence type="ECO:0000313" key="4">
    <source>
        <dbReference type="Proteomes" id="UP001642409"/>
    </source>
</evidence>
<name>A0AA86RE42_9EUKA</name>
<reference evidence="2" key="1">
    <citation type="submission" date="2023-06" db="EMBL/GenBank/DDBJ databases">
        <authorList>
            <person name="Kurt Z."/>
        </authorList>
    </citation>
    <scope>NUCLEOTIDE SEQUENCE</scope>
</reference>
<dbReference type="EMBL" id="CATOUU010001108">
    <property type="protein sequence ID" value="CAI9972396.1"/>
    <property type="molecule type" value="Genomic_DNA"/>
</dbReference>